<reference evidence="4 6" key="1">
    <citation type="submission" date="2016-02" db="EMBL/GenBank/DDBJ databases">
        <authorList>
            <person name="Wen L."/>
            <person name="He K."/>
            <person name="Yang H."/>
        </authorList>
    </citation>
    <scope>NUCLEOTIDE SEQUENCE [LARGE SCALE GENOMIC DNA]</scope>
    <source>
        <strain evidence="4">Trichococcus_R210</strain>
    </source>
</reference>
<dbReference type="OrthoDB" id="8116329at2"/>
<organism evidence="4 6">
    <name type="scientific">Trichococcus ilyis</name>
    <dbReference type="NCBI Taxonomy" id="640938"/>
    <lineage>
        <taxon>Bacteria</taxon>
        <taxon>Bacillati</taxon>
        <taxon>Bacillota</taxon>
        <taxon>Bacilli</taxon>
        <taxon>Lactobacillales</taxon>
        <taxon>Carnobacteriaceae</taxon>
        <taxon>Trichococcus</taxon>
    </lineage>
</organism>
<gene>
    <name evidence="5" type="ORF">SAMN05216375_12629</name>
    <name evidence="4" type="ORF">TR210_2602</name>
</gene>
<keyword evidence="7" id="KW-1185">Reference proteome</keyword>
<dbReference type="RefSeq" id="WP_068624461.1">
    <property type="nucleotide sequence ID" value="NZ_FJNB01000025.1"/>
</dbReference>
<dbReference type="PANTHER" id="PTHR43800:SF1">
    <property type="entry name" value="PEPTIDYL-LYSINE N-ACETYLTRANSFERASE YJAB"/>
    <property type="match status" value="1"/>
</dbReference>
<evidence type="ECO:0000313" key="5">
    <source>
        <dbReference type="EMBL" id="SEJ78027.1"/>
    </source>
</evidence>
<accession>A0A143ZAQ2</accession>
<dbReference type="Proteomes" id="UP000076878">
    <property type="component" value="Unassembled WGS sequence"/>
</dbReference>
<evidence type="ECO:0000313" key="6">
    <source>
        <dbReference type="Proteomes" id="UP000076878"/>
    </source>
</evidence>
<reference evidence="5 7" key="2">
    <citation type="submission" date="2016-10" db="EMBL/GenBank/DDBJ databases">
        <authorList>
            <person name="Varghese N."/>
            <person name="Submissions S."/>
        </authorList>
    </citation>
    <scope>NUCLEOTIDE SEQUENCE [LARGE SCALE GENOMIC DNA]</scope>
    <source>
        <strain evidence="5 7">DSM 22150</strain>
    </source>
</reference>
<dbReference type="SUPFAM" id="SSF55729">
    <property type="entry name" value="Acyl-CoA N-acyltransferases (Nat)"/>
    <property type="match status" value="1"/>
</dbReference>
<dbReference type="EMBL" id="FNYT01000026">
    <property type="protein sequence ID" value="SEJ78027.1"/>
    <property type="molecule type" value="Genomic_DNA"/>
</dbReference>
<dbReference type="InterPro" id="IPR016181">
    <property type="entry name" value="Acyl_CoA_acyltransferase"/>
</dbReference>
<dbReference type="Proteomes" id="UP000199280">
    <property type="component" value="Unassembled WGS sequence"/>
</dbReference>
<dbReference type="EMBL" id="FJNB01000025">
    <property type="protein sequence ID" value="CZR08588.1"/>
    <property type="molecule type" value="Genomic_DNA"/>
</dbReference>
<evidence type="ECO:0000259" key="3">
    <source>
        <dbReference type="PROSITE" id="PS51186"/>
    </source>
</evidence>
<sequence length="166" mass="18157">MTQTFRLAQAVDAPALAELLRQAYVSNTELGIHFAAAHADAQAAEKHISNNVCYFLEEGGRLLGTISLRMPWGPNPGPAGLPHIGWLAVSPTAGKKGIGSRLLDFIEQDIARDQLKCPALTLGTAVEHPWLPQFYEIRGYEKFAEADLGLGHITAYFKKTIIKSFK</sequence>
<dbReference type="AlphaFoldDB" id="A0A143ZAQ2"/>
<dbReference type="InterPro" id="IPR000182">
    <property type="entry name" value="GNAT_dom"/>
</dbReference>
<evidence type="ECO:0000256" key="2">
    <source>
        <dbReference type="ARBA" id="ARBA00023315"/>
    </source>
</evidence>
<dbReference type="Pfam" id="PF00583">
    <property type="entry name" value="Acetyltransf_1"/>
    <property type="match status" value="1"/>
</dbReference>
<protein>
    <submittedName>
        <fullName evidence="5">Acetyltransferase (GNAT) family protein</fullName>
    </submittedName>
    <submittedName>
        <fullName evidence="4">Acyl-coa n-acyltransferase</fullName>
    </submittedName>
</protein>
<keyword evidence="2 4" id="KW-0012">Acyltransferase</keyword>
<keyword evidence="1 4" id="KW-0808">Transferase</keyword>
<dbReference type="STRING" id="640938.TR210_2602"/>
<feature type="domain" description="N-acetyltransferase" evidence="3">
    <location>
        <begin position="3"/>
        <end position="162"/>
    </location>
</feature>
<dbReference type="GO" id="GO:0016747">
    <property type="term" value="F:acyltransferase activity, transferring groups other than amino-acyl groups"/>
    <property type="evidence" value="ECO:0007669"/>
    <property type="project" value="InterPro"/>
</dbReference>
<dbReference type="CDD" id="cd04301">
    <property type="entry name" value="NAT_SF"/>
    <property type="match status" value="1"/>
</dbReference>
<evidence type="ECO:0000256" key="1">
    <source>
        <dbReference type="ARBA" id="ARBA00022679"/>
    </source>
</evidence>
<dbReference type="PROSITE" id="PS51186">
    <property type="entry name" value="GNAT"/>
    <property type="match status" value="1"/>
</dbReference>
<evidence type="ECO:0000313" key="7">
    <source>
        <dbReference type="Proteomes" id="UP000199280"/>
    </source>
</evidence>
<evidence type="ECO:0000313" key="4">
    <source>
        <dbReference type="EMBL" id="CZR08588.1"/>
    </source>
</evidence>
<dbReference type="Gene3D" id="3.40.630.30">
    <property type="match status" value="1"/>
</dbReference>
<dbReference type="PANTHER" id="PTHR43800">
    <property type="entry name" value="PEPTIDYL-LYSINE N-ACETYLTRANSFERASE YJAB"/>
    <property type="match status" value="1"/>
</dbReference>
<proteinExistence type="predicted"/>
<name>A0A143ZAQ2_9LACT</name>